<dbReference type="PANTHER" id="PTHR10869:SF246">
    <property type="entry name" value="TRANSMEMBRANE PROLYL 4-HYDROXYLASE"/>
    <property type="match status" value="1"/>
</dbReference>
<evidence type="ECO:0000256" key="5">
    <source>
        <dbReference type="ARBA" id="ARBA00023004"/>
    </source>
</evidence>
<dbReference type="EMBL" id="MN739352">
    <property type="protein sequence ID" value="QHT00099.1"/>
    <property type="molecule type" value="Genomic_DNA"/>
</dbReference>
<dbReference type="GO" id="GO:0005506">
    <property type="term" value="F:iron ion binding"/>
    <property type="evidence" value="ECO:0007669"/>
    <property type="project" value="InterPro"/>
</dbReference>
<accession>A0A6C0C8W6</accession>
<reference evidence="7" key="1">
    <citation type="journal article" date="2020" name="Nature">
        <title>Giant virus diversity and host interactions through global metagenomics.</title>
        <authorList>
            <person name="Schulz F."/>
            <person name="Roux S."/>
            <person name="Paez-Espino D."/>
            <person name="Jungbluth S."/>
            <person name="Walsh D.A."/>
            <person name="Denef V.J."/>
            <person name="McMahon K.D."/>
            <person name="Konstantinidis K.T."/>
            <person name="Eloe-Fadrosh E.A."/>
            <person name="Kyrpides N.C."/>
            <person name="Woyke T."/>
        </authorList>
    </citation>
    <scope>NUCLEOTIDE SEQUENCE</scope>
    <source>
        <strain evidence="7">GVMAG-M-3300020192-26</strain>
    </source>
</reference>
<sequence>MTTHSYLNDQIITIDNFISCAKCHEFIEKIDNEKIARNFTNSGNFTNRRYVDNDLSQWFYKLLVNALGAPLADKLKIKRANELIMTGKYDESQEFGLHTDTGAYYDRVLAEKSNYTLLIYLNDDYDGGTTAFFDDKFNPILDIVPKKGMALLFDIDLWHQGNKVVDGTKYWIGCEIIGSFANQI</sequence>
<dbReference type="PANTHER" id="PTHR10869">
    <property type="entry name" value="PROLYL 4-HYDROXYLASE ALPHA SUBUNIT"/>
    <property type="match status" value="1"/>
</dbReference>
<dbReference type="Gene3D" id="2.60.120.620">
    <property type="entry name" value="q2cbj1_9rhob like domain"/>
    <property type="match status" value="1"/>
</dbReference>
<keyword evidence="4" id="KW-0560">Oxidoreductase</keyword>
<evidence type="ECO:0000313" key="7">
    <source>
        <dbReference type="EMBL" id="QHT00099.1"/>
    </source>
</evidence>
<evidence type="ECO:0000256" key="1">
    <source>
        <dbReference type="ARBA" id="ARBA00001961"/>
    </source>
</evidence>
<comment type="cofactor">
    <cofactor evidence="1">
        <name>L-ascorbate</name>
        <dbReference type="ChEBI" id="CHEBI:38290"/>
    </cofactor>
</comment>
<organism evidence="7">
    <name type="scientific">viral metagenome</name>
    <dbReference type="NCBI Taxonomy" id="1070528"/>
    <lineage>
        <taxon>unclassified sequences</taxon>
        <taxon>metagenomes</taxon>
        <taxon>organismal metagenomes</taxon>
    </lineage>
</organism>
<keyword evidence="5" id="KW-0408">Iron</keyword>
<dbReference type="SUPFAM" id="SSF51197">
    <property type="entry name" value="Clavaminate synthase-like"/>
    <property type="match status" value="1"/>
</dbReference>
<dbReference type="SMART" id="SM00702">
    <property type="entry name" value="P4Hc"/>
    <property type="match status" value="1"/>
</dbReference>
<dbReference type="GO" id="GO:0031418">
    <property type="term" value="F:L-ascorbic acid binding"/>
    <property type="evidence" value="ECO:0007669"/>
    <property type="project" value="InterPro"/>
</dbReference>
<dbReference type="GO" id="GO:0005783">
    <property type="term" value="C:endoplasmic reticulum"/>
    <property type="evidence" value="ECO:0007669"/>
    <property type="project" value="TreeGrafter"/>
</dbReference>
<dbReference type="Pfam" id="PF13640">
    <property type="entry name" value="2OG-FeII_Oxy_3"/>
    <property type="match status" value="1"/>
</dbReference>
<name>A0A6C0C8W6_9ZZZZ</name>
<proteinExistence type="predicted"/>
<keyword evidence="3" id="KW-0223">Dioxygenase</keyword>
<dbReference type="InterPro" id="IPR006620">
    <property type="entry name" value="Pro_4_hyd_alph"/>
</dbReference>
<feature type="domain" description="Prolyl 4-hydroxylase alpha subunit" evidence="6">
    <location>
        <begin position="9"/>
        <end position="177"/>
    </location>
</feature>
<evidence type="ECO:0000256" key="2">
    <source>
        <dbReference type="ARBA" id="ARBA00022723"/>
    </source>
</evidence>
<evidence type="ECO:0000256" key="3">
    <source>
        <dbReference type="ARBA" id="ARBA00022964"/>
    </source>
</evidence>
<evidence type="ECO:0000259" key="6">
    <source>
        <dbReference type="SMART" id="SM00702"/>
    </source>
</evidence>
<dbReference type="InterPro" id="IPR044862">
    <property type="entry name" value="Pro_4_hyd_alph_FE2OG_OXY"/>
</dbReference>
<dbReference type="InterPro" id="IPR045054">
    <property type="entry name" value="P4HA-like"/>
</dbReference>
<keyword evidence="2" id="KW-0479">Metal-binding</keyword>
<dbReference type="GO" id="GO:0004656">
    <property type="term" value="F:procollagen-proline 4-dioxygenase activity"/>
    <property type="evidence" value="ECO:0007669"/>
    <property type="project" value="TreeGrafter"/>
</dbReference>
<protein>
    <recommendedName>
        <fullName evidence="6">Prolyl 4-hydroxylase alpha subunit domain-containing protein</fullName>
    </recommendedName>
</protein>
<evidence type="ECO:0000256" key="4">
    <source>
        <dbReference type="ARBA" id="ARBA00023002"/>
    </source>
</evidence>
<dbReference type="AlphaFoldDB" id="A0A6C0C8W6"/>